<dbReference type="Proteomes" id="UP000008370">
    <property type="component" value="Unassembled WGS sequence"/>
</dbReference>
<dbReference type="KEGG" id="pco:PHACADRAFT_31548"/>
<sequence length="298" mass="33432">MSFLIGADGLLRDQWPRFVGRPLLDDLDADTAESWQMVPVSEHDLGLWAKVVGAGQDTTGCKRFRLVYKTKDDIQGFNRPSEVRLRLQGVVKKWELGPLGDWEGSKCLGAAQRLELYGDFAPEVFAVQLDALFKLVNFIGRMLRCDRVCADYRNESVRAGRVCSALLDDDDPEYLARRVQEEWVITHRPGYLLETDDGDLVETTPHAFHVGDFVDVAVTYDILTRVVRGVKTAEISIGVEDVLRLHSKQSIKVSIDDYVTNACMLMVLQKIEFSSVVECVETTQTSSGFGIARERAVV</sequence>
<protein>
    <submittedName>
        <fullName evidence="1">Uncharacterized protein</fullName>
    </submittedName>
</protein>
<evidence type="ECO:0000313" key="2">
    <source>
        <dbReference type="Proteomes" id="UP000008370"/>
    </source>
</evidence>
<proteinExistence type="predicted"/>
<dbReference type="HOGENOM" id="CLU_863403_0_0_1"/>
<dbReference type="EMBL" id="JH930476">
    <property type="protein sequence ID" value="EKM51730.1"/>
    <property type="molecule type" value="Genomic_DNA"/>
</dbReference>
<dbReference type="InParanoid" id="K5VY37"/>
<keyword evidence="2" id="KW-1185">Reference proteome</keyword>
<dbReference type="RefSeq" id="XP_007399258.1">
    <property type="nucleotide sequence ID" value="XM_007399196.1"/>
</dbReference>
<organism evidence="1 2">
    <name type="scientific">Phanerochaete carnosa (strain HHB-10118-sp)</name>
    <name type="common">White-rot fungus</name>
    <name type="synonym">Peniophora carnosa</name>
    <dbReference type="NCBI Taxonomy" id="650164"/>
    <lineage>
        <taxon>Eukaryota</taxon>
        <taxon>Fungi</taxon>
        <taxon>Dikarya</taxon>
        <taxon>Basidiomycota</taxon>
        <taxon>Agaricomycotina</taxon>
        <taxon>Agaricomycetes</taxon>
        <taxon>Polyporales</taxon>
        <taxon>Phanerochaetaceae</taxon>
        <taxon>Phanerochaete</taxon>
    </lineage>
</organism>
<reference evidence="1 2" key="1">
    <citation type="journal article" date="2012" name="BMC Genomics">
        <title>Comparative genomics of the white-rot fungi, Phanerochaete carnosa and P. chrysosporium, to elucidate the genetic basis of the distinct wood types they colonize.</title>
        <authorList>
            <person name="Suzuki H."/>
            <person name="MacDonald J."/>
            <person name="Syed K."/>
            <person name="Salamov A."/>
            <person name="Hori C."/>
            <person name="Aerts A."/>
            <person name="Henrissat B."/>
            <person name="Wiebenga A."/>
            <person name="vanKuyk P.A."/>
            <person name="Barry K."/>
            <person name="Lindquist E."/>
            <person name="LaButti K."/>
            <person name="Lapidus A."/>
            <person name="Lucas S."/>
            <person name="Coutinho P."/>
            <person name="Gong Y."/>
            <person name="Samejima M."/>
            <person name="Mahadevan R."/>
            <person name="Abou-Zaid M."/>
            <person name="de Vries R.P."/>
            <person name="Igarashi K."/>
            <person name="Yadav J.S."/>
            <person name="Grigoriev I.V."/>
            <person name="Master E.R."/>
        </authorList>
    </citation>
    <scope>NUCLEOTIDE SEQUENCE [LARGE SCALE GENOMIC DNA]</scope>
    <source>
        <strain evidence="1 2">HHB-10118-sp</strain>
    </source>
</reference>
<dbReference type="GeneID" id="18919682"/>
<gene>
    <name evidence="1" type="ORF">PHACADRAFT_31548</name>
</gene>
<dbReference type="OrthoDB" id="3270129at2759"/>
<dbReference type="AlphaFoldDB" id="K5VY37"/>
<name>K5VY37_PHACS</name>
<accession>K5VY37</accession>
<evidence type="ECO:0000313" key="1">
    <source>
        <dbReference type="EMBL" id="EKM51730.1"/>
    </source>
</evidence>